<comment type="similarity">
    <text evidence="1">Belongs to the TfdA dioxygenase family.</text>
</comment>
<proteinExistence type="inferred from homology"/>
<feature type="domain" description="TauD/TfdA-like" evidence="6">
    <location>
        <begin position="14"/>
        <end position="208"/>
    </location>
</feature>
<dbReference type="SUPFAM" id="SSF51197">
    <property type="entry name" value="Clavaminate synthase-like"/>
    <property type="match status" value="1"/>
</dbReference>
<evidence type="ECO:0000259" key="6">
    <source>
        <dbReference type="Pfam" id="PF02668"/>
    </source>
</evidence>
<dbReference type="GO" id="GO:0046872">
    <property type="term" value="F:metal ion binding"/>
    <property type="evidence" value="ECO:0007669"/>
    <property type="project" value="UniProtKB-KW"/>
</dbReference>
<keyword evidence="4" id="KW-0560">Oxidoreductase</keyword>
<dbReference type="GO" id="GO:0006790">
    <property type="term" value="P:sulfur compound metabolic process"/>
    <property type="evidence" value="ECO:0007669"/>
    <property type="project" value="TreeGrafter"/>
</dbReference>
<evidence type="ECO:0000313" key="7">
    <source>
        <dbReference type="EMBL" id="ETX04420.1"/>
    </source>
</evidence>
<dbReference type="Proteomes" id="UP000019140">
    <property type="component" value="Unassembled WGS sequence"/>
</dbReference>
<evidence type="ECO:0000256" key="5">
    <source>
        <dbReference type="ARBA" id="ARBA00023004"/>
    </source>
</evidence>
<dbReference type="InterPro" id="IPR003819">
    <property type="entry name" value="TauD/TfdA-like"/>
</dbReference>
<dbReference type="InterPro" id="IPR051323">
    <property type="entry name" value="AtsK-like"/>
</dbReference>
<dbReference type="EMBL" id="AZHX01001228">
    <property type="protein sequence ID" value="ETX04420.1"/>
    <property type="molecule type" value="Genomic_DNA"/>
</dbReference>
<dbReference type="HOGENOM" id="CLU_036005_3_0_7"/>
<evidence type="ECO:0000256" key="3">
    <source>
        <dbReference type="ARBA" id="ARBA00022964"/>
    </source>
</evidence>
<dbReference type="Pfam" id="PF02668">
    <property type="entry name" value="TauD"/>
    <property type="match status" value="1"/>
</dbReference>
<keyword evidence="2" id="KW-0479">Metal-binding</keyword>
<dbReference type="PANTHER" id="PTHR30468:SF1">
    <property type="entry name" value="ALPHA-KETOGLUTARATE-DEPENDENT SULFONATE DIOXYGENASE"/>
    <property type="match status" value="1"/>
</dbReference>
<evidence type="ECO:0000256" key="1">
    <source>
        <dbReference type="ARBA" id="ARBA00005896"/>
    </source>
</evidence>
<protein>
    <recommendedName>
        <fullName evidence="6">TauD/TfdA-like domain-containing protein</fullName>
    </recommendedName>
</protein>
<keyword evidence="3" id="KW-0223">Dioxygenase</keyword>
<dbReference type="AlphaFoldDB" id="W4M2J9"/>
<dbReference type="GO" id="GO:0000908">
    <property type="term" value="F:taurine dioxygenase activity"/>
    <property type="evidence" value="ECO:0007669"/>
    <property type="project" value="TreeGrafter"/>
</dbReference>
<evidence type="ECO:0000256" key="2">
    <source>
        <dbReference type="ARBA" id="ARBA00022723"/>
    </source>
</evidence>
<dbReference type="Gene3D" id="3.60.130.10">
    <property type="entry name" value="Clavaminate synthase-like"/>
    <property type="match status" value="1"/>
</dbReference>
<dbReference type="InterPro" id="IPR042098">
    <property type="entry name" value="TauD-like_sf"/>
</dbReference>
<name>W4M2J9_9BACT</name>
<accession>W4M2J9</accession>
<evidence type="ECO:0000313" key="8">
    <source>
        <dbReference type="Proteomes" id="UP000019140"/>
    </source>
</evidence>
<gene>
    <name evidence="7" type="ORF">ETSY2_28915</name>
</gene>
<organism evidence="7 8">
    <name type="scientific">Candidatus Entotheonella gemina</name>
    <dbReference type="NCBI Taxonomy" id="1429439"/>
    <lineage>
        <taxon>Bacteria</taxon>
        <taxon>Pseudomonadati</taxon>
        <taxon>Nitrospinota/Tectimicrobiota group</taxon>
        <taxon>Candidatus Tectimicrobiota</taxon>
        <taxon>Candidatus Entotheonellia</taxon>
        <taxon>Candidatus Entotheonellales</taxon>
        <taxon>Candidatus Entotheonellaceae</taxon>
        <taxon>Candidatus Entotheonella</taxon>
    </lineage>
</organism>
<keyword evidence="8" id="KW-1185">Reference proteome</keyword>
<comment type="caution">
    <text evidence="7">The sequence shown here is derived from an EMBL/GenBank/DDBJ whole genome shotgun (WGS) entry which is preliminary data.</text>
</comment>
<sequence>MNQRLDITYTDSVIGAEVNHPDLAQALSNDCFATIETTFNERSVLCLRNQTLTEPQLIDFARRFGEIEQIFLTHYAHPQYPEILLVSNIKENGRDIGHADAGRVWHSDMSYTQSPPRATMLYALEVPMENGVALGSTQFASAAAAYDSLPEAMKIKLDGRRAVHRVAGRRKQTGTGQQDRHLREQQPSVLHPVVRTHPFTGRKCLYVNKGEC</sequence>
<evidence type="ECO:0000256" key="4">
    <source>
        <dbReference type="ARBA" id="ARBA00023002"/>
    </source>
</evidence>
<dbReference type="GO" id="GO:0005737">
    <property type="term" value="C:cytoplasm"/>
    <property type="evidence" value="ECO:0007669"/>
    <property type="project" value="TreeGrafter"/>
</dbReference>
<dbReference type="PANTHER" id="PTHR30468">
    <property type="entry name" value="ALPHA-KETOGLUTARATE-DEPENDENT SULFONATE DIOXYGENASE"/>
    <property type="match status" value="1"/>
</dbReference>
<keyword evidence="5" id="KW-0408">Iron</keyword>
<reference evidence="7 8" key="1">
    <citation type="journal article" date="2014" name="Nature">
        <title>An environmental bacterial taxon with a large and distinct metabolic repertoire.</title>
        <authorList>
            <person name="Wilson M.C."/>
            <person name="Mori T."/>
            <person name="Ruckert C."/>
            <person name="Uria A.R."/>
            <person name="Helf M.J."/>
            <person name="Takada K."/>
            <person name="Gernert C."/>
            <person name="Steffens U.A."/>
            <person name="Heycke N."/>
            <person name="Schmitt S."/>
            <person name="Rinke C."/>
            <person name="Helfrich E.J."/>
            <person name="Brachmann A.O."/>
            <person name="Gurgui C."/>
            <person name="Wakimoto T."/>
            <person name="Kracht M."/>
            <person name="Crusemann M."/>
            <person name="Hentschel U."/>
            <person name="Abe I."/>
            <person name="Matsunaga S."/>
            <person name="Kalinowski J."/>
            <person name="Takeyama H."/>
            <person name="Piel J."/>
        </authorList>
    </citation>
    <scope>NUCLEOTIDE SEQUENCE [LARGE SCALE GENOMIC DNA]</scope>
    <source>
        <strain evidence="8">TSY2</strain>
    </source>
</reference>
<feature type="non-terminal residue" evidence="7">
    <location>
        <position position="212"/>
    </location>
</feature>